<feature type="region of interest" description="Disordered" evidence="12">
    <location>
        <begin position="1023"/>
        <end position="1088"/>
    </location>
</feature>
<dbReference type="Gene3D" id="3.40.850.10">
    <property type="entry name" value="Kinesin motor domain"/>
    <property type="match status" value="1"/>
</dbReference>
<keyword evidence="15" id="KW-1185">Reference proteome</keyword>
<comment type="similarity">
    <text evidence="8">Belongs to the TRAFAC class myosin-kinesin ATPase superfamily. Kinesin family. KIN-5/BimC subfamily.</text>
</comment>
<dbReference type="PROSITE" id="PS00411">
    <property type="entry name" value="KINESIN_MOTOR_1"/>
    <property type="match status" value="1"/>
</dbReference>
<dbReference type="GO" id="GO:0008017">
    <property type="term" value="F:microtubule binding"/>
    <property type="evidence" value="ECO:0007669"/>
    <property type="project" value="InterPro"/>
</dbReference>
<reference evidence="14" key="1">
    <citation type="journal article" date="2021" name="Proc. Natl. Acad. Sci. U.S.A.">
        <title>Three genomes in the algal genus Volvox reveal the fate of a haploid sex-determining region after a transition to homothallism.</title>
        <authorList>
            <person name="Yamamoto K."/>
            <person name="Hamaji T."/>
            <person name="Kawai-Toyooka H."/>
            <person name="Matsuzaki R."/>
            <person name="Takahashi F."/>
            <person name="Nishimura Y."/>
            <person name="Kawachi M."/>
            <person name="Noguchi H."/>
            <person name="Minakuchi Y."/>
            <person name="Umen J.G."/>
            <person name="Toyoda A."/>
            <person name="Nozaki H."/>
        </authorList>
    </citation>
    <scope>NUCLEOTIDE SEQUENCE</scope>
    <source>
        <strain evidence="14">NIES-3780</strain>
    </source>
</reference>
<evidence type="ECO:0000256" key="9">
    <source>
        <dbReference type="ARBA" id="ARBA00046159"/>
    </source>
</evidence>
<keyword evidence="4 10" id="KW-0547">Nucleotide-binding</keyword>
<evidence type="ECO:0000256" key="2">
    <source>
        <dbReference type="ARBA" id="ARBA00022490"/>
    </source>
</evidence>
<evidence type="ECO:0000313" key="14">
    <source>
        <dbReference type="EMBL" id="GIL53893.1"/>
    </source>
</evidence>
<dbReference type="GO" id="GO:0005524">
    <property type="term" value="F:ATP binding"/>
    <property type="evidence" value="ECO:0007669"/>
    <property type="project" value="UniProtKB-UniRule"/>
</dbReference>
<feature type="coiled-coil region" evidence="11">
    <location>
        <begin position="374"/>
        <end position="467"/>
    </location>
</feature>
<evidence type="ECO:0000256" key="3">
    <source>
        <dbReference type="ARBA" id="ARBA00022701"/>
    </source>
</evidence>
<comment type="caution">
    <text evidence="14">The sequence shown here is derived from an EMBL/GenBank/DDBJ whole genome shotgun (WGS) entry which is preliminary data.</text>
</comment>
<keyword evidence="3" id="KW-0493">Microtubule</keyword>
<feature type="domain" description="Kinesin motor" evidence="13">
    <location>
        <begin position="20"/>
        <end position="358"/>
    </location>
</feature>
<dbReference type="EMBL" id="BNCO01000016">
    <property type="protein sequence ID" value="GIL53893.1"/>
    <property type="molecule type" value="Genomic_DNA"/>
</dbReference>
<dbReference type="Pfam" id="PF00225">
    <property type="entry name" value="Kinesin"/>
    <property type="match status" value="1"/>
</dbReference>
<dbReference type="InterPro" id="IPR001752">
    <property type="entry name" value="Kinesin_motor_dom"/>
</dbReference>
<dbReference type="GO" id="GO:0008574">
    <property type="term" value="F:plus-end-directed microtubule motor activity"/>
    <property type="evidence" value="ECO:0007669"/>
    <property type="project" value="TreeGrafter"/>
</dbReference>
<evidence type="ECO:0000256" key="11">
    <source>
        <dbReference type="SAM" id="Coils"/>
    </source>
</evidence>
<protein>
    <recommendedName>
        <fullName evidence="13">Kinesin motor domain-containing protein</fullName>
    </recommendedName>
</protein>
<name>A0A8J4B924_9CHLO</name>
<dbReference type="GO" id="GO:0072686">
    <property type="term" value="C:mitotic spindle"/>
    <property type="evidence" value="ECO:0007669"/>
    <property type="project" value="TreeGrafter"/>
</dbReference>
<dbReference type="PROSITE" id="PS50067">
    <property type="entry name" value="KINESIN_MOTOR_2"/>
    <property type="match status" value="1"/>
</dbReference>
<keyword evidence="2" id="KW-0963">Cytoplasm</keyword>
<dbReference type="InterPro" id="IPR047241">
    <property type="entry name" value="KIF11-like_kin_motor_dom"/>
</dbReference>
<feature type="compositionally biased region" description="Polar residues" evidence="12">
    <location>
        <begin position="792"/>
        <end position="808"/>
    </location>
</feature>
<dbReference type="InterPro" id="IPR047149">
    <property type="entry name" value="KIF11-like"/>
</dbReference>
<keyword evidence="5 10" id="KW-0067">ATP-binding</keyword>
<evidence type="ECO:0000259" key="13">
    <source>
        <dbReference type="PROSITE" id="PS50067"/>
    </source>
</evidence>
<dbReference type="CDD" id="cd01364">
    <property type="entry name" value="KISc_BimC_Eg5"/>
    <property type="match status" value="1"/>
</dbReference>
<organism evidence="14 15">
    <name type="scientific">Volvox africanus</name>
    <dbReference type="NCBI Taxonomy" id="51714"/>
    <lineage>
        <taxon>Eukaryota</taxon>
        <taxon>Viridiplantae</taxon>
        <taxon>Chlorophyta</taxon>
        <taxon>core chlorophytes</taxon>
        <taxon>Chlorophyceae</taxon>
        <taxon>CS clade</taxon>
        <taxon>Chlamydomonadales</taxon>
        <taxon>Volvocaceae</taxon>
        <taxon>Volvox</taxon>
    </lineage>
</organism>
<feature type="compositionally biased region" description="Low complexity" evidence="12">
    <location>
        <begin position="1042"/>
        <end position="1057"/>
    </location>
</feature>
<evidence type="ECO:0000256" key="7">
    <source>
        <dbReference type="ARBA" id="ARBA00023212"/>
    </source>
</evidence>
<gene>
    <name evidence="14" type="ORF">Vafri_9407</name>
</gene>
<keyword evidence="7" id="KW-0206">Cytoskeleton</keyword>
<comment type="function">
    <text evidence="9">Responsible for microtubule translocation. May be important for the organization of phragmoplast-specific arrays of microtubules. Plays an essential role in stabilizing the mitotic spindle. Required during mitotic cytokinesis.</text>
</comment>
<accession>A0A8J4B924</accession>
<dbReference type="GO" id="GO:0005876">
    <property type="term" value="C:spindle microtubule"/>
    <property type="evidence" value="ECO:0007669"/>
    <property type="project" value="TreeGrafter"/>
</dbReference>
<dbReference type="InterPro" id="IPR036961">
    <property type="entry name" value="Kinesin_motor_dom_sf"/>
</dbReference>
<keyword evidence="11" id="KW-0175">Coiled coil</keyword>
<evidence type="ECO:0000313" key="15">
    <source>
        <dbReference type="Proteomes" id="UP000747399"/>
    </source>
</evidence>
<evidence type="ECO:0000256" key="12">
    <source>
        <dbReference type="SAM" id="MobiDB-lite"/>
    </source>
</evidence>
<sequence>MAEAAPGKNGQATGEYEGVNVQVLLRCRPMSEKEIAERTPQVISCSETTREVILHQNVNGKLMSRTFRFDKVFSSEASQEKLYRQAIVPIVQEVMDGFNCTIFAYGQTGTGKTYTMEGGPRRSDDGKSLSAEAGVIPRSIKQIFDSIDASNADSTVKVSFLELYNEELTDLLSFDDAKDDKKALRLLEDRNGVVVQGLEEVSVKSAAEIYQVLDRGTAKRRTAETLLNKRSSRSHSVFSITIHMREVTPEGEDVVKVGKLHLVDLAGSENISRSGAKDGRAREAGSINQSLLTLGRVITALVEHSGHVPYRDSKLTRLLRDSLGGKTKTCIIATIAPTVQCQEETISTLDYAHRAKNIRNRPEINQKISKTAMIKEMSTEMEKLRLELVAQREKNGVFISVEKFQQDEIERVQLRETVKTLREEMKLEQEEFAQQIEQQRTEAEKTINRLESELATAKSDLEYLDMRLQEASRTIHERQYLIAAHRKAEEDIAEHAEAVRSELADAVHDIGELFASLEELSSVHAADQDSFQTARGMLKARLEDIGTSLSGAVDNQRKQLHAMNVELASFKQRKQDDLQQLVSRVSAVQSTIMSIKDTVDGRALAADTATGDALGRVREVASAHVANAVSAAQVLEATTRSAVDALSQSIELQTRELISFAEEQASFADSSCKALRNTMKRFTESYGALRATATQGESMIEQETTSLNAGLGSFATRFKDVSIRQQTELVAQIAALVHAFTEERASEVAREVTTLQQQAAEAGNVIRGKFSDINQATTTAIRHLQDAEESHTNSINSHQQQNSERTTSMVSSLNMLNEKTRALHEGVTTRAQCSTAAAEALSQDLGQVCEQGITIVQAAVQTCINETSDQVSSARHMLLTFNEALEEVTTNSSASADEWSTLCTEVISDMTAMNERQAADLSTLSIDAEALVQQRLDVALKMMPPEQRDIKVPPSSSIRELRCLPEEQLVARCHTEFPQVFAAPLVQPARESPRTGLVRVASGPAALAGIENATPMPLQVAIAPANGSGPTSPRSSMAGLRSRIPSKPSLVSSSPASVKDQAASAIARQQLSDRTNAGRQGQSILAEW</sequence>
<dbReference type="GO" id="GO:0051231">
    <property type="term" value="P:spindle elongation"/>
    <property type="evidence" value="ECO:0007669"/>
    <property type="project" value="TreeGrafter"/>
</dbReference>
<dbReference type="FunFam" id="3.40.850.10:FF:000019">
    <property type="entry name" value="Kinesin-like protein KIN-5D"/>
    <property type="match status" value="1"/>
</dbReference>
<evidence type="ECO:0000256" key="8">
    <source>
        <dbReference type="ARBA" id="ARBA00034704"/>
    </source>
</evidence>
<dbReference type="GO" id="GO:0007018">
    <property type="term" value="P:microtubule-based movement"/>
    <property type="evidence" value="ECO:0007669"/>
    <property type="project" value="InterPro"/>
</dbReference>
<dbReference type="GO" id="GO:0090307">
    <property type="term" value="P:mitotic spindle assembly"/>
    <property type="evidence" value="ECO:0007669"/>
    <property type="project" value="TreeGrafter"/>
</dbReference>
<dbReference type="SUPFAM" id="SSF52540">
    <property type="entry name" value="P-loop containing nucleoside triphosphate hydrolases"/>
    <property type="match status" value="1"/>
</dbReference>
<feature type="region of interest" description="Disordered" evidence="12">
    <location>
        <begin position="785"/>
        <end position="808"/>
    </location>
</feature>
<dbReference type="InterPro" id="IPR019821">
    <property type="entry name" value="Kinesin_motor_CS"/>
</dbReference>
<feature type="compositionally biased region" description="Polar residues" evidence="12">
    <location>
        <begin position="1067"/>
        <end position="1088"/>
    </location>
</feature>
<comment type="subcellular location">
    <subcellularLocation>
        <location evidence="1">Cytoplasm</location>
        <location evidence="1">Cytoskeleton</location>
        <location evidence="1">Spindle</location>
    </subcellularLocation>
</comment>
<evidence type="ECO:0000256" key="1">
    <source>
        <dbReference type="ARBA" id="ARBA00004186"/>
    </source>
</evidence>
<evidence type="ECO:0000256" key="5">
    <source>
        <dbReference type="ARBA" id="ARBA00022840"/>
    </source>
</evidence>
<dbReference type="PRINTS" id="PR00380">
    <property type="entry name" value="KINESINHEAVY"/>
</dbReference>
<dbReference type="PANTHER" id="PTHR47970:SF12">
    <property type="entry name" value="KINESIN FAMILY MEMBER 11"/>
    <property type="match status" value="1"/>
</dbReference>
<evidence type="ECO:0000256" key="6">
    <source>
        <dbReference type="ARBA" id="ARBA00023175"/>
    </source>
</evidence>
<dbReference type="Proteomes" id="UP000747399">
    <property type="component" value="Unassembled WGS sequence"/>
</dbReference>
<proteinExistence type="inferred from homology"/>
<dbReference type="PANTHER" id="PTHR47970">
    <property type="entry name" value="KINESIN-LIKE PROTEIN KIF11"/>
    <property type="match status" value="1"/>
</dbReference>
<dbReference type="AlphaFoldDB" id="A0A8J4B924"/>
<dbReference type="SMART" id="SM00129">
    <property type="entry name" value="KISc"/>
    <property type="match status" value="1"/>
</dbReference>
<keyword evidence="6 10" id="KW-0505">Motor protein</keyword>
<evidence type="ECO:0000256" key="4">
    <source>
        <dbReference type="ARBA" id="ARBA00022741"/>
    </source>
</evidence>
<dbReference type="InterPro" id="IPR027417">
    <property type="entry name" value="P-loop_NTPase"/>
</dbReference>
<feature type="binding site" evidence="10">
    <location>
        <begin position="106"/>
        <end position="113"/>
    </location>
    <ligand>
        <name>ATP</name>
        <dbReference type="ChEBI" id="CHEBI:30616"/>
    </ligand>
</feature>
<evidence type="ECO:0000256" key="10">
    <source>
        <dbReference type="PROSITE-ProRule" id="PRU00283"/>
    </source>
</evidence>